<evidence type="ECO:0000313" key="10">
    <source>
        <dbReference type="Proteomes" id="UP000320776"/>
    </source>
</evidence>
<dbReference type="InterPro" id="IPR018035">
    <property type="entry name" value="Flagellar_FliH/T3SS_HrpE"/>
</dbReference>
<feature type="domain" description="Flagellar assembly protein FliH/Type III secretion system HrpE" evidence="8">
    <location>
        <begin position="105"/>
        <end position="237"/>
    </location>
</feature>
<keyword evidence="3" id="KW-0813">Transport</keyword>
<comment type="similarity">
    <text evidence="2">Belongs to the FliH family.</text>
</comment>
<dbReference type="GO" id="GO:0044781">
    <property type="term" value="P:bacterial-type flagellum organization"/>
    <property type="evidence" value="ECO:0007669"/>
    <property type="project" value="UniProtKB-KW"/>
</dbReference>
<dbReference type="EMBL" id="CP036259">
    <property type="protein sequence ID" value="QDR80489.1"/>
    <property type="molecule type" value="Genomic_DNA"/>
</dbReference>
<sequence length="248" mass="26812">MSRILKSVFFERTAPVIIKYRPPVPEPVCEVEAEPEPVIPEICLEEVQAAADNILAQAQAAAARCLADAQTQARELACAAREEGHAQGYQAGLAEGQQAALAEMQQTLQQAVEKADRTVKLAEQEAQHMIIDAERQIVELALAVAGKVIARELAENPATILPIVKEALAKVRDQDHIVIRVNPGDYEMVLMAKHDLQLMVGREHAVSVSADQIVAAGGCVIDTAQGTVDAKLDTKLEMVFKAIQETLP</sequence>
<keyword evidence="6" id="KW-1006">Bacterial flagellum protein export</keyword>
<name>A0A517DT13_9FIRM</name>
<keyword evidence="10" id="KW-1185">Reference proteome</keyword>
<evidence type="ECO:0000256" key="5">
    <source>
        <dbReference type="ARBA" id="ARBA00022927"/>
    </source>
</evidence>
<gene>
    <name evidence="9" type="primary">yscL</name>
    <name evidence="9" type="ORF">SPTER_18170</name>
</gene>
<evidence type="ECO:0000256" key="2">
    <source>
        <dbReference type="ARBA" id="ARBA00006602"/>
    </source>
</evidence>
<evidence type="ECO:0000256" key="7">
    <source>
        <dbReference type="SAM" id="Coils"/>
    </source>
</evidence>
<dbReference type="RefSeq" id="WP_170233220.1">
    <property type="nucleotide sequence ID" value="NZ_CP036259.1"/>
</dbReference>
<dbReference type="GO" id="GO:0015031">
    <property type="term" value="P:protein transport"/>
    <property type="evidence" value="ECO:0007669"/>
    <property type="project" value="UniProtKB-KW"/>
</dbReference>
<reference evidence="9 10" key="1">
    <citation type="submission" date="2019-02" db="EMBL/GenBank/DDBJ databases">
        <title>Closed genome of Sporomusa termitida DSM 4440.</title>
        <authorList>
            <person name="Poehlein A."/>
            <person name="Daniel R."/>
        </authorList>
    </citation>
    <scope>NUCLEOTIDE SEQUENCE [LARGE SCALE GENOMIC DNA]</scope>
    <source>
        <strain evidence="9 10">DSM 4440</strain>
    </source>
</reference>
<evidence type="ECO:0000256" key="4">
    <source>
        <dbReference type="ARBA" id="ARBA00022795"/>
    </source>
</evidence>
<dbReference type="GO" id="GO:0005829">
    <property type="term" value="C:cytosol"/>
    <property type="evidence" value="ECO:0007669"/>
    <property type="project" value="TreeGrafter"/>
</dbReference>
<dbReference type="InterPro" id="IPR051472">
    <property type="entry name" value="T3SS_Stator/FliH"/>
</dbReference>
<evidence type="ECO:0000256" key="6">
    <source>
        <dbReference type="ARBA" id="ARBA00023225"/>
    </source>
</evidence>
<feature type="coiled-coil region" evidence="7">
    <location>
        <begin position="94"/>
        <end position="125"/>
    </location>
</feature>
<keyword evidence="7" id="KW-0175">Coiled coil</keyword>
<dbReference type="PANTHER" id="PTHR34982:SF1">
    <property type="entry name" value="FLAGELLAR ASSEMBLY PROTEIN FLIH"/>
    <property type="match status" value="1"/>
</dbReference>
<evidence type="ECO:0000259" key="8">
    <source>
        <dbReference type="Pfam" id="PF02108"/>
    </source>
</evidence>
<accession>A0A517DT13</accession>
<organism evidence="9 10">
    <name type="scientific">Sporomusa termitida</name>
    <dbReference type="NCBI Taxonomy" id="2377"/>
    <lineage>
        <taxon>Bacteria</taxon>
        <taxon>Bacillati</taxon>
        <taxon>Bacillota</taxon>
        <taxon>Negativicutes</taxon>
        <taxon>Selenomonadales</taxon>
        <taxon>Sporomusaceae</taxon>
        <taxon>Sporomusa</taxon>
    </lineage>
</organism>
<dbReference type="SUPFAM" id="SSF160527">
    <property type="entry name" value="V-type ATPase subunit E-like"/>
    <property type="match status" value="1"/>
</dbReference>
<dbReference type="PANTHER" id="PTHR34982">
    <property type="entry name" value="YOP PROTEINS TRANSLOCATION PROTEIN L"/>
    <property type="match status" value="1"/>
</dbReference>
<dbReference type="Pfam" id="PF02108">
    <property type="entry name" value="FliH"/>
    <property type="match status" value="1"/>
</dbReference>
<keyword evidence="5" id="KW-0653">Protein transport</keyword>
<dbReference type="AlphaFoldDB" id="A0A517DT13"/>
<keyword evidence="4" id="KW-1005">Bacterial flagellum biogenesis</keyword>
<dbReference type="KEGG" id="sted:SPTER_18170"/>
<proteinExistence type="inferred from homology"/>
<protein>
    <submittedName>
        <fullName evidence="9">Yop proteins translocation protein L</fullName>
    </submittedName>
</protein>
<evidence type="ECO:0000313" key="9">
    <source>
        <dbReference type="EMBL" id="QDR80489.1"/>
    </source>
</evidence>
<dbReference type="Proteomes" id="UP000320776">
    <property type="component" value="Chromosome"/>
</dbReference>
<comment type="function">
    <text evidence="1">Needed for flagellar regrowth and assembly.</text>
</comment>
<evidence type="ECO:0000256" key="1">
    <source>
        <dbReference type="ARBA" id="ARBA00003041"/>
    </source>
</evidence>
<evidence type="ECO:0000256" key="3">
    <source>
        <dbReference type="ARBA" id="ARBA00022448"/>
    </source>
</evidence>